<reference evidence="1" key="1">
    <citation type="journal article" date="2020" name="mSystems">
        <title>Genome- and Community-Level Interaction Insights into Carbon Utilization and Element Cycling Functions of Hydrothermarchaeota in Hydrothermal Sediment.</title>
        <authorList>
            <person name="Zhou Z."/>
            <person name="Liu Y."/>
            <person name="Xu W."/>
            <person name="Pan J."/>
            <person name="Luo Z.H."/>
            <person name="Li M."/>
        </authorList>
    </citation>
    <scope>NUCLEOTIDE SEQUENCE [LARGE SCALE GENOMIC DNA]</scope>
    <source>
        <strain evidence="1">SpSt-23</strain>
    </source>
</reference>
<proteinExistence type="predicted"/>
<comment type="caution">
    <text evidence="1">The sequence shown here is derived from an EMBL/GenBank/DDBJ whole genome shotgun (WGS) entry which is preliminary data.</text>
</comment>
<evidence type="ECO:0000313" key="1">
    <source>
        <dbReference type="EMBL" id="HEF87527.1"/>
    </source>
</evidence>
<gene>
    <name evidence="1" type="ORF">ENP55_04430</name>
</gene>
<accession>A0A7C2G1E9</accession>
<sequence>MTEKLNYEITRRYLLSLPSWKINLTISKSSYNLAIGFPEFTNPLGSLILTKKIVETNPIAKEIV</sequence>
<dbReference type="EMBL" id="DSJT01000023">
    <property type="protein sequence ID" value="HEF87527.1"/>
    <property type="molecule type" value="Genomic_DNA"/>
</dbReference>
<name>A0A7C2G1E9_9CREN</name>
<organism evidence="1">
    <name type="scientific">Thermosphaera aggregans</name>
    <dbReference type="NCBI Taxonomy" id="54254"/>
    <lineage>
        <taxon>Archaea</taxon>
        <taxon>Thermoproteota</taxon>
        <taxon>Thermoprotei</taxon>
        <taxon>Desulfurococcales</taxon>
        <taxon>Desulfurococcaceae</taxon>
        <taxon>Thermosphaera</taxon>
    </lineage>
</organism>
<dbReference type="AlphaFoldDB" id="A0A7C2G1E9"/>
<protein>
    <submittedName>
        <fullName evidence="1">Uncharacterized protein</fullName>
    </submittedName>
</protein>